<evidence type="ECO:0000313" key="2">
    <source>
        <dbReference type="Proteomes" id="UP000326565"/>
    </source>
</evidence>
<name>A0A5N5X2G8_9EURO</name>
<dbReference type="OrthoDB" id="5273847at2759"/>
<dbReference type="AlphaFoldDB" id="A0A5N5X2G8"/>
<reference evidence="1 2" key="1">
    <citation type="submission" date="2019-04" db="EMBL/GenBank/DDBJ databases">
        <title>Friends and foes A comparative genomics study of 23 Aspergillus species from section Flavi.</title>
        <authorList>
            <consortium name="DOE Joint Genome Institute"/>
            <person name="Kjaerbolling I."/>
            <person name="Vesth T."/>
            <person name="Frisvad J.C."/>
            <person name="Nybo J.L."/>
            <person name="Theobald S."/>
            <person name="Kildgaard S."/>
            <person name="Isbrandt T."/>
            <person name="Kuo A."/>
            <person name="Sato A."/>
            <person name="Lyhne E.K."/>
            <person name="Kogle M.E."/>
            <person name="Wiebenga A."/>
            <person name="Kun R.S."/>
            <person name="Lubbers R.J."/>
            <person name="Makela M.R."/>
            <person name="Barry K."/>
            <person name="Chovatia M."/>
            <person name="Clum A."/>
            <person name="Daum C."/>
            <person name="Haridas S."/>
            <person name="He G."/>
            <person name="LaButti K."/>
            <person name="Lipzen A."/>
            <person name="Mondo S."/>
            <person name="Riley R."/>
            <person name="Salamov A."/>
            <person name="Simmons B.A."/>
            <person name="Magnuson J.K."/>
            <person name="Henrissat B."/>
            <person name="Mortensen U.H."/>
            <person name="Larsen T.O."/>
            <person name="Devries R.P."/>
            <person name="Grigoriev I.V."/>
            <person name="Machida M."/>
            <person name="Baker S.E."/>
            <person name="Andersen M.R."/>
        </authorList>
    </citation>
    <scope>NUCLEOTIDE SEQUENCE [LARGE SCALE GENOMIC DNA]</scope>
    <source>
        <strain evidence="1 2">CBS 151.66</strain>
    </source>
</reference>
<gene>
    <name evidence="1" type="ORF">BDV29DRAFT_114723</name>
</gene>
<dbReference type="EMBL" id="ML732201">
    <property type="protein sequence ID" value="KAB8074971.1"/>
    <property type="molecule type" value="Genomic_DNA"/>
</dbReference>
<dbReference type="Proteomes" id="UP000326565">
    <property type="component" value="Unassembled WGS sequence"/>
</dbReference>
<sequence>MLSQDLWARKWRIGTISSGSGFQSQPPVQQVIASLQREDNESHHIPQGCIDYNHESAYRFISPKGIVDYQSYATLKGVRNIQASMGTSGRSRLSNRISGLKVDYYQQ</sequence>
<proteinExistence type="predicted"/>
<protein>
    <submittedName>
        <fullName evidence="1">Uncharacterized protein</fullName>
    </submittedName>
</protein>
<accession>A0A5N5X2G8</accession>
<organism evidence="1 2">
    <name type="scientific">Aspergillus leporis</name>
    <dbReference type="NCBI Taxonomy" id="41062"/>
    <lineage>
        <taxon>Eukaryota</taxon>
        <taxon>Fungi</taxon>
        <taxon>Dikarya</taxon>
        <taxon>Ascomycota</taxon>
        <taxon>Pezizomycotina</taxon>
        <taxon>Eurotiomycetes</taxon>
        <taxon>Eurotiomycetidae</taxon>
        <taxon>Eurotiales</taxon>
        <taxon>Aspergillaceae</taxon>
        <taxon>Aspergillus</taxon>
        <taxon>Aspergillus subgen. Circumdati</taxon>
    </lineage>
</organism>
<keyword evidence="2" id="KW-1185">Reference proteome</keyword>
<evidence type="ECO:0000313" key="1">
    <source>
        <dbReference type="EMBL" id="KAB8074971.1"/>
    </source>
</evidence>